<dbReference type="PROSITE" id="PS52019">
    <property type="entry name" value="PKS_MFAS_DH"/>
    <property type="match status" value="4"/>
</dbReference>
<dbReference type="InterPro" id="IPR055123">
    <property type="entry name" value="SpnB-like_Rossmann"/>
</dbReference>
<feature type="region of interest" description="C-terminal hotdog fold" evidence="9">
    <location>
        <begin position="6164"/>
        <end position="6298"/>
    </location>
</feature>
<dbReference type="InterPro" id="IPR050091">
    <property type="entry name" value="PKS_NRPS_Biosynth_Enz"/>
</dbReference>
<comment type="cofactor">
    <cofactor evidence="1">
        <name>pantetheine 4'-phosphate</name>
        <dbReference type="ChEBI" id="CHEBI:47942"/>
    </cofactor>
</comment>
<feature type="active site" description="Proton donor; for dehydratase activity" evidence="9">
    <location>
        <position position="4517"/>
    </location>
</feature>
<dbReference type="InterPro" id="IPR036736">
    <property type="entry name" value="ACP-like_sf"/>
</dbReference>
<dbReference type="InterPro" id="IPR020806">
    <property type="entry name" value="PKS_PP-bd"/>
</dbReference>
<dbReference type="Pfam" id="PF08990">
    <property type="entry name" value="Docking"/>
    <property type="match status" value="1"/>
</dbReference>
<dbReference type="InterPro" id="IPR032821">
    <property type="entry name" value="PKS_assoc"/>
</dbReference>
<proteinExistence type="predicted"/>
<keyword evidence="3" id="KW-0596">Phosphopantetheine</keyword>
<dbReference type="InterPro" id="IPR036291">
    <property type="entry name" value="NAD(P)-bd_dom_sf"/>
</dbReference>
<feature type="active site" description="Proton acceptor; for dehydratase activity" evidence="9">
    <location>
        <position position="4353"/>
    </location>
</feature>
<dbReference type="InterPro" id="IPR016035">
    <property type="entry name" value="Acyl_Trfase/lysoPLipase"/>
</dbReference>
<dbReference type="Proteomes" id="UP001330812">
    <property type="component" value="Chromosome"/>
</dbReference>
<evidence type="ECO:0000256" key="4">
    <source>
        <dbReference type="ARBA" id="ARBA00022553"/>
    </source>
</evidence>
<evidence type="ECO:0000256" key="9">
    <source>
        <dbReference type="PROSITE-ProRule" id="PRU01363"/>
    </source>
</evidence>
<feature type="region of interest" description="N-terminal hotdog fold" evidence="9">
    <location>
        <begin position="4321"/>
        <end position="4443"/>
    </location>
</feature>
<accession>A0ABZ1IFI1</accession>
<dbReference type="InterPro" id="IPR014030">
    <property type="entry name" value="Ketoacyl_synth_N"/>
</dbReference>
<dbReference type="SUPFAM" id="SSF52151">
    <property type="entry name" value="FabD/lysophospholipase-like"/>
    <property type="match status" value="4"/>
</dbReference>
<dbReference type="InterPro" id="IPR036299">
    <property type="entry name" value="Polyketide_synth_docking_sf"/>
</dbReference>
<dbReference type="SUPFAM" id="SSF51735">
    <property type="entry name" value="NAD(P)-binding Rossmann-fold domains"/>
    <property type="match status" value="8"/>
</dbReference>
<evidence type="ECO:0000256" key="1">
    <source>
        <dbReference type="ARBA" id="ARBA00001957"/>
    </source>
</evidence>
<dbReference type="EMBL" id="CP142149">
    <property type="protein sequence ID" value="WSE32923.1"/>
    <property type="molecule type" value="Genomic_DNA"/>
</dbReference>
<dbReference type="SMART" id="SM01294">
    <property type="entry name" value="PKS_PP_betabranch"/>
    <property type="match status" value="4"/>
</dbReference>
<dbReference type="Pfam" id="PF22953">
    <property type="entry name" value="SpnB_Rossmann"/>
    <property type="match status" value="4"/>
</dbReference>
<feature type="active site" description="Proton acceptor; for dehydratase activity" evidence="9">
    <location>
        <position position="2643"/>
    </location>
</feature>
<organism evidence="14 15">
    <name type="scientific">Amycolatopsis rhabdoformis</name>
    <dbReference type="NCBI Taxonomy" id="1448059"/>
    <lineage>
        <taxon>Bacteria</taxon>
        <taxon>Bacillati</taxon>
        <taxon>Actinomycetota</taxon>
        <taxon>Actinomycetes</taxon>
        <taxon>Pseudonocardiales</taxon>
        <taxon>Pseudonocardiaceae</taxon>
        <taxon>Amycolatopsis</taxon>
    </lineage>
</organism>
<feature type="domain" description="PKS/mFAS DH" evidence="13">
    <location>
        <begin position="6030"/>
        <end position="6298"/>
    </location>
</feature>
<dbReference type="SUPFAM" id="SSF55048">
    <property type="entry name" value="Probable ACP-binding domain of malonyl-CoA ACP transacylase"/>
    <property type="match status" value="4"/>
</dbReference>
<feature type="domain" description="Carrier" evidence="11">
    <location>
        <begin position="5041"/>
        <end position="5119"/>
    </location>
</feature>
<feature type="domain" description="PKS/mFAS DH" evidence="13">
    <location>
        <begin position="914"/>
        <end position="1203"/>
    </location>
</feature>
<keyword evidence="8" id="KW-0012">Acyltransferase</keyword>
<dbReference type="SUPFAM" id="SSF47336">
    <property type="entry name" value="ACP-like"/>
    <property type="match status" value="4"/>
</dbReference>
<dbReference type="Pfam" id="PF21089">
    <property type="entry name" value="PKS_DH_N"/>
    <property type="match status" value="4"/>
</dbReference>
<dbReference type="InterPro" id="IPR015083">
    <property type="entry name" value="NorB/c/GfsB-D-like_docking"/>
</dbReference>
<evidence type="ECO:0000313" key="14">
    <source>
        <dbReference type="EMBL" id="WSE32923.1"/>
    </source>
</evidence>
<dbReference type="PROSITE" id="PS00606">
    <property type="entry name" value="KS3_1"/>
    <property type="match status" value="4"/>
</dbReference>
<reference evidence="14 15" key="1">
    <citation type="journal article" date="2015" name="Int. J. Syst. Evol. Microbiol.">
        <title>Amycolatopsis rhabdoformis sp. nov., an actinomycete isolated from a tropical forest soil.</title>
        <authorList>
            <person name="Souza W.R."/>
            <person name="Silva R.E."/>
            <person name="Goodfellow M."/>
            <person name="Busarakam K."/>
            <person name="Figueiro F.S."/>
            <person name="Ferreira D."/>
            <person name="Rodrigues-Filho E."/>
            <person name="Moraes L.A.B."/>
            <person name="Zucchi T.D."/>
        </authorList>
    </citation>
    <scope>NUCLEOTIDE SEQUENCE [LARGE SCALE GENOMIC DNA]</scope>
    <source>
        <strain evidence="14 15">NCIMB 14900</strain>
    </source>
</reference>
<dbReference type="SMART" id="SM00822">
    <property type="entry name" value="PKS_KR"/>
    <property type="match status" value="4"/>
</dbReference>
<dbReference type="SUPFAM" id="SSF101173">
    <property type="entry name" value="Docking domain B of the erythromycin polyketide synthase (DEBS)"/>
    <property type="match status" value="1"/>
</dbReference>
<dbReference type="Gene3D" id="1.10.1200.10">
    <property type="entry name" value="ACP-like"/>
    <property type="match status" value="4"/>
</dbReference>
<dbReference type="InterPro" id="IPR016036">
    <property type="entry name" value="Malonyl_transacylase_ACP-bd"/>
</dbReference>
<feature type="active site" description="Proton acceptor; for dehydratase activity" evidence="9">
    <location>
        <position position="946"/>
    </location>
</feature>
<evidence type="ECO:0000259" key="12">
    <source>
        <dbReference type="PROSITE" id="PS52004"/>
    </source>
</evidence>
<dbReference type="InterPro" id="IPR009081">
    <property type="entry name" value="PP-bd_ACP"/>
</dbReference>
<dbReference type="InterPro" id="IPR018201">
    <property type="entry name" value="Ketoacyl_synth_AS"/>
</dbReference>
<feature type="active site" description="Proton donor; for dehydratase activity" evidence="9">
    <location>
        <position position="2811"/>
    </location>
</feature>
<dbReference type="InterPro" id="IPR049900">
    <property type="entry name" value="PKS_mFAS_DH"/>
</dbReference>
<dbReference type="PANTHER" id="PTHR43775:SF51">
    <property type="entry name" value="INACTIVE PHENOLPHTHIOCEROL SYNTHESIS POLYKETIDE SYNTHASE TYPE I PKS1-RELATED"/>
    <property type="match status" value="1"/>
</dbReference>
<feature type="domain" description="Ketosynthase family 3 (KS3)" evidence="12">
    <location>
        <begin position="34"/>
        <end position="457"/>
    </location>
</feature>
<keyword evidence="5" id="KW-0808">Transferase</keyword>
<evidence type="ECO:0000259" key="13">
    <source>
        <dbReference type="PROSITE" id="PS52019"/>
    </source>
</evidence>
<dbReference type="SMART" id="SM00826">
    <property type="entry name" value="PKS_DH"/>
    <property type="match status" value="4"/>
</dbReference>
<evidence type="ECO:0000256" key="3">
    <source>
        <dbReference type="ARBA" id="ARBA00022450"/>
    </source>
</evidence>
<feature type="region of interest" description="C-terminal hotdog fold" evidence="9">
    <location>
        <begin position="1047"/>
        <end position="1203"/>
    </location>
</feature>
<dbReference type="InterPro" id="IPR006162">
    <property type="entry name" value="Ppantetheine_attach_site"/>
</dbReference>
<dbReference type="PROSITE" id="PS00012">
    <property type="entry name" value="PHOSPHOPANTETHEINE"/>
    <property type="match status" value="3"/>
</dbReference>
<keyword evidence="6" id="KW-0045">Antibiotic biosynthesis</keyword>
<feature type="region of interest" description="N-terminal hotdog fold" evidence="9">
    <location>
        <begin position="914"/>
        <end position="1034"/>
    </location>
</feature>
<protein>
    <submittedName>
        <fullName evidence="14">Type I polyketide synthase</fullName>
    </submittedName>
</protein>
<dbReference type="InterPro" id="IPR014031">
    <property type="entry name" value="Ketoacyl_synth_C"/>
</dbReference>
<feature type="active site" description="Proton donor; for dehydratase activity" evidence="9">
    <location>
        <position position="6223"/>
    </location>
</feature>
<feature type="active site" description="Proton acceptor; for dehydratase activity" evidence="9">
    <location>
        <position position="6062"/>
    </location>
</feature>
<dbReference type="SMART" id="SM00823">
    <property type="entry name" value="PKS_PP"/>
    <property type="match status" value="4"/>
</dbReference>
<dbReference type="Gene3D" id="3.30.70.3290">
    <property type="match status" value="4"/>
</dbReference>
<dbReference type="SMART" id="SM00825">
    <property type="entry name" value="PKS_KS"/>
    <property type="match status" value="4"/>
</dbReference>
<dbReference type="InterPro" id="IPR020841">
    <property type="entry name" value="PKS_Beta-ketoAc_synthase_dom"/>
</dbReference>
<dbReference type="CDD" id="cd00833">
    <property type="entry name" value="PKS"/>
    <property type="match status" value="4"/>
</dbReference>
<sequence>MTSTEDKLREYLKRVTTDLQQTRQRLQAVEAKDTEPIAIVSMACRFGGGADTPEKLWQLLLDGGDAMTGFPLDRGWDVDGLYDPDPDKPGKTYVREGGFLTGAAEFDAEFFGISPREAQAMDPQQRLLLESAWEAFERAGVAPNSLRGSSTGVYVGAFNTSYASSISGGEGGDGHLLTGNATSVVSGRISYLLGLEGPAVTVDTACSSSLVALHWAAQALRAGECSLALAGGVTVLPVPDLFVEFARQRGLAPDSRVKAFADAADGTAWGEGAGILVLERLSDARRLGHPVLAVVRGSAINQDGASSGLSAPNGPSQQRVIQAALENARLSTADVDAVEAHGTGTALGDPIEAQALLATYGRRRERPLLLGSVKSNLGHTNAAAGVAGVIKVVQAIRHGLLPKTLNVDAPSSQVDWTAGDVELVTDHTPWPETGRARRAGVSAFGISGTNAHVIVEQAPVADESAESYTGPATVPWVLSGRTPEALRAQAARLRDDLAAEASLADVGLTLATARAHLPHRAAVLATDREAALSAVAALADGEPGAVEGSALAGRLAVLFTGQGAQRLGMGRELHASFPVFAAAFDEAVSAVDAHLGGSLRDVVWGSAEATLDETGWAQPALFALEVALFRLAESWGIEPDFVAGHSIGEIAAAHVAGVLSLADAAALVAARGRLMQALPAGGAMVSIQASEHEVAPYLTGELALAAVNGPASVVVAGPEAAALALAERLSAEGRKTKRLAVSHAFHSPLMDPMLDDFRAAIAGLTFHAPEIPFVSTVTGAQISADELATPEYWVRHVRGTVRFADAVAALSALGVRKVLEAGPDGVLSALAQESVPAEAVLVPLLRKDRAEETTALTALATLHTRGVPVDWAAVLPGARRTDLPTYAFQHERFWLTSGTGTGDVTAAGLEAPGHPLLGAAVELAGDEGLLFTSRLSLRSHPWLADHAVGGRAIFPGTAFVELAVRAGDEVGCDRVEELTLAAPLVVPAEGAVRLQLRVGVPDETGRRAISVHSRTDDAWTQHASGFLAERAGAPAAFDTSVWPPEGAEPVDLDGCYAAFAEGGFAYGPVFQGLRSVWRLGEDVYADVALPDGVEPGEFGLHPALLDAAAQTTAFTGAVAGMPFSWADVTLHASGAAALRVRLSPRGESVELAVADGTGAPVATVSALTMRPITTEAVTGPSLRDALFRLDWLPLRSTPMAPEAVTVLGDGTLLPEAPVAAGLDDLAEVPPVVVLPVAPSTGDVIAETHERTSEVLALLQRWLDDERFAEARLVVVTRGATTGDDLTSAAVHGLVRVAQSENPGRFGLIDLTDGTTDGLPAALGSEEPLVALRDGIALAGRLVRAEAGAGTPDWDPDGTVLITGGTGGLGRLLARHLVTRHDVRHLTLVSRRGPAAEGADELRAELTALGADVVIEAADLTSREATADLLAGLARPVSAVIHTAGVLDDGVLGSLTPDRMTTVLRPKVDAAWHLHELVGAEAPLVLFSSVSGTFGGPGQGNYAAGNAFLDALAQHRRAVGLPAVSLAWGPWASTAGMTATLSETDLRRISSSGIPELTAAEGTALFDAAVTADGPVLHPIRLDLPALRAQGELPHLLHALVRPSSRRAVATSAAAEGLAARLAGLSTEDRLRELVDLVRTQVAIVLGHAGSAAIDPARAFSDLGFDSLTAVELRNRLGTATGLRLPATAVFDYPTPAVLARYLHDELAGSAPEVTPAAVTRAAVADDPVVIVGMSCRYPGGVRSPEDLWRLVAEGTDAITTFPENRGWDLDALYDPDPDHTGTSYTRSGGFLHDAGEFDPAFFGMSPREALATDSQQRLLLEVSWEALERSGIDPAGLRGSPTGVFAGVMYNDYGSLLGGREFEGFRGNGSSPSVVSGRVSYTFGFEGPAVTVDTACSSSLVAMHWAAQALRSGECSLALAGGVTVLSTPDLFVEFSRQRGMAADGRCKSFADGADGVGWAEGVGVVVLERQSDAVRNGHRILAVLRGSAVNQDGASNGLTAPNGPSQQRVIRQALASGRLSTQDVDVVEAHGTGTTLGDPIEAQALLATYGQDREQPLLLGSIKSNLGHTQAAAGVAGVIKMVQAMRAGLVPSTLHVDGTSSHVDWTAGDVELVARATAWPEADRPRRAGVSSFGISGTNAHLILEQAGPVAEPEPTPVTGPVPWVVSGRTPDAVRAQAGKLLAAVEAEPERSLADIGFSLATTRAGLEYRAAVVGETRDELLAALGALAAGEPHADAVAGVARTGRLAMLFTGQGAQRLGMGRALYERFPVFAAAFDETVAALDTHLGTPLKSVIWGDDAAAVDETGWTQPGLFAVEVAGYRLAESWGVRPDFVAGHSIGEIAAAHVAGVFTLEDAAALVCARGRLMQALPRGGAMVSIRASEDEVTPLLTEGVSIAAVNGPASIVVSGVEAEVTAVAEHFAAQGRRTRELPVSHAFHSPLIQPILRAFRGIAEELTYAEPKIPVVSTLTGAAATAEELCSPDYWVRHVREAVRFADGIRALTGLGATTFFEIGPDEVLSAMARESLDDLDGTDTVTVPLLRKDRDEVRTAVTALARLHVAGTPVDWTALFPGAHPVDLPTYAFQHQWFWPAATPGVGDAAAVGLRPAEHPLLNGTVELAENDGVLFTGRLSLASHPWLAEHAVQGSVLLPGTAFLELAFRAGDEVGCDQVEELTLAAPLVLPERGAVQLQVHVGAPGDGTGRPLSVHSRAEGELDAWTLHATGLLGSAPADNSGHHTAEWPPAGAEPIDLTGFYERYAEAGFAYGASFQGLHAAWRRGDDVFAEVTLPGAEGRAEETAAEFGLHPAVLDAVLHAAGHLGLGDDTGALPFSWTGVTLRASGAATVRARLSRTGDDSLTLDLTDPAGAPVASVGGLALRAVSALGVTPAAGSRDPLFRLVWPRIPGEPAVPADVAVVGPDTLGLAAALDHTTSVTTVGCLSAVDPLPAVVVIPVDPAVATGAVPEAAHADSAEVLALLQQWLADERFAASRLVFVTRGATTGADVAAGAVWGLVRAADVEHPGRFGLVDLADADDTTLLATALGTTEPQVAIRDGAVTAARLERAAPADPATWDPDGTVLITGGTGGLGRIVAEHLVTQHGVRKLLLLSRRGGAAAGVVELVAELATHGADATVVACDAADREALAAVLAEHPVSAVVHAAGVLDDGVLDALTPERMATVLRPKVDAAWNLHELTSDLDAFVLFSSLSGTFGGAGQGNYAAGNAFLDALAEHRRAAGLPAVSLAWGPWAQAAGMTGALTEAEMHRMAHSGMPALTREQGLALFDAGVAAADAAVVTARLDLAALRQAGEIPPVLRGLVRARARRAAAGGAATAGALAQRLTGLDTATRRRELVDLVRGQVAVVLAHADASAVEATRAFSELGFDSLTAVELRNRVSAVTGLRLPATAVFDHPTVEALAAFVLDELFGTETEAPAVAGPVVSDDPIVIVGMSCRYPGGVASPEDLWRLVSEGADAITEFPTDRGWDVDSLYDADPDRTGTTTTRFGAFLHDAPAFDPEFFGLSPREALTTDSQQRLLLETSWEALERAGIDPAALRGSPTGVFAGVMYSDYSSLLSDAEYEGYQGSGSAGSIASGRVSYTFGFEGPAMTIDTACSSSLVGLHLAAQALRAGECSLALAGGVTVMSTPGTFIEFSRQRGLAADGRCKSFAEGADGTGWGEGVGMLVLERQSDALRHGHRVLAVVRGSAINSDGASNGLTAPNGPAQQRVIRQALASGGLSTQDVDAVEAHGTGTTLGDPIEAQALLATYGRDRETPLLLGSIKSNLGHTQAAAGVAGVIKMVLAMSHGVLPRTLHVDAPSSHVDWSEGAVELLTEQRAWPEAGRPRRAGVSSFGISGTNAHVILEQPPAVAAPKPVPAAGVVPWVLSGRTPEAVRAQAARLAERLDGTESAADIGWSLSSTRSAFDHRAVVLAEDPEQAVAALEALATGEPGAVEGTVLGGRTAALFTGQGSQRLGMGRELYNRFPVFAKAFDAAITELDRQLTSPLSAVVWGEDADLLDRTGWAQPAIFALEVALFRLVESWGVRPDLVAGHSIGEIAAAHVAGVLSLADAAVLVAARGRLMQGLPRGGTMVSIQASEDEVTPLLTDKVSIAAVNGPNAVVVAGAERAVLALADEFAARRRKTRRLRVSHAFHSPLMDPMLDYFRAVVGELAFRAPEIPFVSTVTGELVAADELTDPEYWVRHVRETVRFADGVRALADQGARVFLELGPDGTLSAMAADSVPEGAVLVPLLRKDRPEDVAALTALGRLHVGGVPVDFAALFPGAQVVDLPTYAFQHQRFWPAAASGTSGDVRAAGLTSAGHPLLGAAVQLADGEGALFTSRLSVRSHPWLAEHAVHGVVLVPGTALLELVVRAGDEVGCALVEELTLAAPLVLPADGAVQVQLRTGPADDTGRRTVTVHSRPEGHDDWRQHATGVLAGGPVAASSFDATQWPPAGAEVIGLAGFYDEFREAGFTYGPLFQGVRAAWRLGEEVFAEVALPEDTADTAASFGLHPALLDACLHPAAFAGLDHGVVPFSWRDTTLRAAGAGEVRVRLSRAADDEIALELADVTGAPVASVGSLKLREIGTGLSSGSDALFEPVWAPLGAESPLPAAAVVLGDDPLGLTEAFAAAGVPTDVVATAAGPVVALVGLSTPDLPVPAAVRALTADVLARLQGWLAEDHDESGRLVFVTSGATTGGDPAAAAVWGLVRSAQSEHPGRFALVDLATAADSAAVPQAVASGEPQVAVRDGALFAPRLARTGPDEPVTWNPDGTVLVTGGTGGLGRIFAEHLVAEHGVRNLLLLSRSGPDAPGVAELVASLAEAGAAAQVVACDVADRAALAAVLAEHPVSAVVHTAGVLDDSVLESLTPERLDAVLRPKVDAAWNLHELTGELDAFVVFSSVAGLFGSAGQGNYAAGNTFLDALAEHRRAAGRPAVSLAWGPWAQDSGMTGVLTSADLRRMQDSGLPPLDRAQGVAMFDEALATGRPVVVPARLDLAAFRAVPEIPPLLRGLVRTPVRRAAAGAAAGATLVQKLLGLPEADRREAVLDLVRREVAGVLAYADAGAVEPARAFQSLGFDSLTAVELRNRITAVSGLRLPATLIFDYPTSYALAEHLWTELFGDLAGAAGGTSVPAAALPSLTDDPIVIVGMACRYPGGVSSPEDLWQLVSDGADAVTDFPADRGWDVESLYDPDPDHLGTSYTRSGGFLHEAAEFDPGFFGMSPREAMTTDSQQRLLLEVSWEALERSGIDPAGLRGSPTGVFAGVMYNDYSSTLSSSEYEGYQGHGSAGSVASGRVSYTFGFEGPAVTVDTACSSSLVAMHWAAQALRGGECSLALAGGVAVMSTPAAFVEFSRQRGLSPDGRCKAFSESADGVGWAEGVGMLVLERQSDAVRNGHRVLAVLRGSAINQDGASNGLTAPNGPAQQRVIRQALASGGLSTADVDVVEAHGTGTTLGDPIEAQALLATYGQERETPLLLGSVKSNIGHTQSAAGVAGVIKMVLAMRAGQVPHTLHVTEPSSHVDWTAGAVSLVTEPTAWPEADRPRRAGISSFGISGTNAHLIVELPHEVRVLDDEPEPAEDRVAHDGLVPWVLSGRTPAALRAQAARLHSALASRDTLSPADVGWTLLAGRSLFEHRAVVAAGDRAAALAELAALAEGAGTAVTGSVLSGKLAVLFPGQGSQRLGMGRELYDRFAVFAAAFDEVVSEVDRHLDGTLRDVIWGADEADLAQTGWAQPALFALEVALFRLVESWGVAPDLVAGHSIGEIAAAHVAGVLSLADAAALVAARGRLMQALPSGGVMVAVQAGENEVTPLLSAGVTVAAINGPDSVVLAGAEDAVTEVAEVLAVRGRRTRRLSVSHAFHSPLMDPMLDEFRAVVETLSFRPPRLAFVSTLTGEVATADELCSADYWVRHVRSAVRFADGVRALTDQGARKFLELGPDGTLTAMAAATLPEDAVAVSVLRKDRPEEEAAVTALGVLHVHGTAVDWAPLFRGAHQVDLPTYAFQHQRFWPAPVAGSGDVRAAGLGAPDHPLLGAAVELAGGDELLFTSRLSLRSHPWLGDHTFGDAVLVPGTALLELAVRAGAEVGCETVEELTLAAPLVLPADGAVQVQLRVSAPDAAGSRPVTVHSRPEGESEWLQHAGGLLAVAPLPAAEVAESWPPAGASAMELAGCYEAFADAGFGYGPVFQGLRAAWRTESEIFAEVALPDGVDGRGYGVHPALLDASLHASLLAGSEEDGGLPFLWEGVTVHAGGASSVRVRLTPRGADAMAVAVTDPTGNPVVSIANLRTRKVAPSGVEDTALFRVGWVSVTPGESLPPSVSVSDPVLASSLAESGVEVAAEAPLELVVMPDGSVTDVTNAVLERLQAALAGENRVVFVSRGAVDGDNLAGAAAHGLVRSAMTENPGRFGLVDLDEGPVPWAEVLSGAEPQVIVRDGAVLAARLERQPAASERGSWTGRVLVTGGTGGLGGAVARHLVVSHGVRSLLLVSRRGAAAPGADALAEELRGLGASVVVEACDPADASALAGLLSRYPVDGVVHAAGVVDDGVIASLTPERMAKVLRAKVDAAWNLHSLVGEVSAFVLFSSVAGVFGGAGQGNYAAGNAYLDALASLRLAEGKPAVSLAWGPWSEVGMVGALGADEVSRMDRSGFPLLTPGEGLALFDVAPSGAVVAARIEFSVFRSGGEVPALLRGLVRVPVQRAAFAGSVASAASAGDGLAQRLAGLGAEEQGELLLEVVCRQAAEVLGHADAGEISGKSEFQGLGFDSLTAVEYRNRLGAVVGVRLPATLMFDYPTPGEVVGYLKGLLVPEVGSGGGILEELDRIAVVMGEMVVEPGMVEEVAGRIEVLRSRWGKVVAGSGSGSGSGSASSEFDFEGASDDEVFEMLDNELGLS</sequence>
<dbReference type="RefSeq" id="WP_326835730.1">
    <property type="nucleotide sequence ID" value="NZ_CP142149.1"/>
</dbReference>
<dbReference type="PROSITE" id="PS50075">
    <property type="entry name" value="CARRIER"/>
    <property type="match status" value="4"/>
</dbReference>
<dbReference type="InterPro" id="IPR016039">
    <property type="entry name" value="Thiolase-like"/>
</dbReference>
<feature type="domain" description="Ketosynthase family 3 (KS3)" evidence="12">
    <location>
        <begin position="3442"/>
        <end position="3864"/>
    </location>
</feature>
<dbReference type="SUPFAM" id="SSF53901">
    <property type="entry name" value="Thiolase-like"/>
    <property type="match status" value="4"/>
</dbReference>
<evidence type="ECO:0000256" key="7">
    <source>
        <dbReference type="ARBA" id="ARBA00023268"/>
    </source>
</evidence>
<dbReference type="Pfam" id="PF00109">
    <property type="entry name" value="ketoacyl-synt"/>
    <property type="match status" value="4"/>
</dbReference>
<dbReference type="InterPro" id="IPR001227">
    <property type="entry name" value="Ac_transferase_dom_sf"/>
</dbReference>
<evidence type="ECO:0000256" key="8">
    <source>
        <dbReference type="ARBA" id="ARBA00023315"/>
    </source>
</evidence>
<feature type="region of interest" description="C-terminal hotdog fold" evidence="9">
    <location>
        <begin position="2747"/>
        <end position="2887"/>
    </location>
</feature>
<dbReference type="Gene3D" id="3.40.47.10">
    <property type="match status" value="4"/>
</dbReference>
<dbReference type="InterPro" id="IPR014043">
    <property type="entry name" value="Acyl_transferase_dom"/>
</dbReference>
<dbReference type="SMART" id="SM00827">
    <property type="entry name" value="PKS_AT"/>
    <property type="match status" value="4"/>
</dbReference>
<dbReference type="InterPro" id="IPR013968">
    <property type="entry name" value="PKS_KR"/>
</dbReference>
<evidence type="ECO:0000313" key="15">
    <source>
        <dbReference type="Proteomes" id="UP001330812"/>
    </source>
</evidence>
<dbReference type="Gene3D" id="3.40.366.10">
    <property type="entry name" value="Malonyl-Coenzyme A Acyl Carrier Protein, domain 2"/>
    <property type="match status" value="4"/>
</dbReference>
<feature type="domain" description="Carrier" evidence="11">
    <location>
        <begin position="3350"/>
        <end position="3425"/>
    </location>
</feature>
<feature type="domain" description="Ketosynthase family 3 (KS3)" evidence="12">
    <location>
        <begin position="1725"/>
        <end position="2147"/>
    </location>
</feature>
<keyword evidence="7" id="KW-0511">Multifunctional enzyme</keyword>
<dbReference type="Pfam" id="PF00550">
    <property type="entry name" value="PP-binding"/>
    <property type="match status" value="4"/>
</dbReference>
<dbReference type="InterPro" id="IPR020807">
    <property type="entry name" value="PKS_DH"/>
</dbReference>
<evidence type="ECO:0000256" key="5">
    <source>
        <dbReference type="ARBA" id="ARBA00022679"/>
    </source>
</evidence>
<gene>
    <name evidence="14" type="ORF">VSH64_12480</name>
</gene>
<feature type="region of interest" description="C-terminal hotdog fold" evidence="9">
    <location>
        <begin position="4456"/>
        <end position="4591"/>
    </location>
</feature>
<dbReference type="Pfam" id="PF00698">
    <property type="entry name" value="Acyl_transf_1"/>
    <property type="match status" value="4"/>
</dbReference>
<evidence type="ECO:0000256" key="6">
    <source>
        <dbReference type="ARBA" id="ARBA00023194"/>
    </source>
</evidence>
<evidence type="ECO:0000256" key="10">
    <source>
        <dbReference type="SAM" id="MobiDB-lite"/>
    </source>
</evidence>
<feature type="active site" description="Proton donor; for dehydratase activity" evidence="9">
    <location>
        <position position="1106"/>
    </location>
</feature>
<dbReference type="InterPro" id="IPR049552">
    <property type="entry name" value="PKS_DH_N"/>
</dbReference>
<name>A0ABZ1IFI1_9PSEU</name>
<feature type="region of interest" description="N-terminal hotdog fold" evidence="9">
    <location>
        <begin position="2611"/>
        <end position="2734"/>
    </location>
</feature>
<dbReference type="InterPro" id="IPR057326">
    <property type="entry name" value="KR_dom"/>
</dbReference>
<feature type="domain" description="Ketosynthase family 3 (KS3)" evidence="12">
    <location>
        <begin position="5142"/>
        <end position="5564"/>
    </location>
</feature>
<feature type="domain" description="Carrier" evidence="11">
    <location>
        <begin position="1631"/>
        <end position="1706"/>
    </location>
</feature>
<feature type="domain" description="PKS/mFAS DH" evidence="13">
    <location>
        <begin position="4321"/>
        <end position="4591"/>
    </location>
</feature>
<dbReference type="InterPro" id="IPR042104">
    <property type="entry name" value="PKS_dehydratase_sf"/>
</dbReference>
<dbReference type="Pfam" id="PF02801">
    <property type="entry name" value="Ketoacyl-synt_C"/>
    <property type="match status" value="4"/>
</dbReference>
<dbReference type="Pfam" id="PF08659">
    <property type="entry name" value="KR"/>
    <property type="match status" value="4"/>
</dbReference>
<evidence type="ECO:0000259" key="11">
    <source>
        <dbReference type="PROSITE" id="PS50075"/>
    </source>
</evidence>
<dbReference type="InterPro" id="IPR049551">
    <property type="entry name" value="PKS_DH_C"/>
</dbReference>
<dbReference type="Pfam" id="PF16197">
    <property type="entry name" value="KAsynt_C_assoc"/>
    <property type="match status" value="4"/>
</dbReference>
<comment type="pathway">
    <text evidence="2">Antibiotic biosynthesis.</text>
</comment>
<dbReference type="Gene3D" id="3.40.50.720">
    <property type="entry name" value="NAD(P)-binding Rossmann-like Domain"/>
    <property type="match status" value="4"/>
</dbReference>
<dbReference type="PANTHER" id="PTHR43775">
    <property type="entry name" value="FATTY ACID SYNTHASE"/>
    <property type="match status" value="1"/>
</dbReference>
<feature type="domain" description="PKS/mFAS DH" evidence="13">
    <location>
        <begin position="2611"/>
        <end position="2887"/>
    </location>
</feature>
<dbReference type="PROSITE" id="PS52004">
    <property type="entry name" value="KS3_2"/>
    <property type="match status" value="4"/>
</dbReference>
<dbReference type="Pfam" id="PF14765">
    <property type="entry name" value="PS-DH"/>
    <property type="match status" value="4"/>
</dbReference>
<keyword evidence="4" id="KW-0597">Phosphoprotein</keyword>
<dbReference type="CDD" id="cd08956">
    <property type="entry name" value="KR_3_FAS_SDR_x"/>
    <property type="match status" value="4"/>
</dbReference>
<feature type="region of interest" description="Disordered" evidence="10">
    <location>
        <begin position="6855"/>
        <end position="6875"/>
    </location>
</feature>
<dbReference type="Gene3D" id="3.10.129.110">
    <property type="entry name" value="Polyketide synthase dehydratase"/>
    <property type="match status" value="4"/>
</dbReference>
<feature type="domain" description="Carrier" evidence="11">
    <location>
        <begin position="6731"/>
        <end position="6806"/>
    </location>
</feature>
<evidence type="ECO:0000256" key="2">
    <source>
        <dbReference type="ARBA" id="ARBA00004792"/>
    </source>
</evidence>
<feature type="region of interest" description="N-terminal hotdog fold" evidence="9">
    <location>
        <begin position="6030"/>
        <end position="6152"/>
    </location>
</feature>
<keyword evidence="15" id="KW-1185">Reference proteome</keyword>